<comment type="similarity">
    <text evidence="2 14">Belongs to the cytochrome c oxidase subunit 2 family.</text>
</comment>
<evidence type="ECO:0000256" key="4">
    <source>
        <dbReference type="ARBA" id="ARBA00022660"/>
    </source>
</evidence>
<dbReference type="Gene3D" id="2.60.40.420">
    <property type="entry name" value="Cupredoxins - blue copper proteins"/>
    <property type="match status" value="1"/>
</dbReference>
<keyword evidence="21" id="KW-1185">Reference proteome</keyword>
<comment type="subcellular location">
    <subcellularLocation>
        <location evidence="14">Cell membrane</location>
        <topology evidence="14">Multi-pass membrane protein</topology>
    </subcellularLocation>
    <subcellularLocation>
        <location evidence="1">Membrane</location>
        <topology evidence="1">Multi-pass membrane protein</topology>
    </subcellularLocation>
</comment>
<dbReference type="Gene3D" id="1.10.287.90">
    <property type="match status" value="1"/>
</dbReference>
<dbReference type="NCBIfam" id="TIGR02866">
    <property type="entry name" value="CoxB"/>
    <property type="match status" value="1"/>
</dbReference>
<comment type="caution">
    <text evidence="20">The sequence shown here is derived from an EMBL/GenBank/DDBJ whole genome shotgun (WGS) entry which is preliminary data.</text>
</comment>
<name>A0ABW1LJC3_9ACTN</name>
<dbReference type="Pfam" id="PF00116">
    <property type="entry name" value="COX2"/>
    <property type="match status" value="1"/>
</dbReference>
<keyword evidence="8 14" id="KW-0249">Electron transport</keyword>
<dbReference type="PROSITE" id="PS50999">
    <property type="entry name" value="COX2_TM"/>
    <property type="match status" value="1"/>
</dbReference>
<dbReference type="RefSeq" id="WP_379153633.1">
    <property type="nucleotide sequence ID" value="NZ_JBHSRJ010000004.1"/>
</dbReference>
<evidence type="ECO:0000256" key="11">
    <source>
        <dbReference type="ARBA" id="ARBA00023136"/>
    </source>
</evidence>
<dbReference type="SUPFAM" id="SSF81464">
    <property type="entry name" value="Cytochrome c oxidase subunit II-like, transmembrane region"/>
    <property type="match status" value="1"/>
</dbReference>
<organism evidence="20 21">
    <name type="scientific">Nocardioides hankookensis</name>
    <dbReference type="NCBI Taxonomy" id="443157"/>
    <lineage>
        <taxon>Bacteria</taxon>
        <taxon>Bacillati</taxon>
        <taxon>Actinomycetota</taxon>
        <taxon>Actinomycetes</taxon>
        <taxon>Propionibacteriales</taxon>
        <taxon>Nocardioidaceae</taxon>
        <taxon>Nocardioides</taxon>
    </lineage>
</organism>
<evidence type="ECO:0000259" key="18">
    <source>
        <dbReference type="PROSITE" id="PS50857"/>
    </source>
</evidence>
<evidence type="ECO:0000256" key="14">
    <source>
        <dbReference type="RuleBase" id="RU000456"/>
    </source>
</evidence>
<evidence type="ECO:0000256" key="2">
    <source>
        <dbReference type="ARBA" id="ARBA00007866"/>
    </source>
</evidence>
<evidence type="ECO:0000256" key="12">
    <source>
        <dbReference type="ARBA" id="ARBA00024688"/>
    </source>
</evidence>
<evidence type="ECO:0000256" key="10">
    <source>
        <dbReference type="ARBA" id="ARBA00023008"/>
    </source>
</evidence>
<dbReference type="PROSITE" id="PS51257">
    <property type="entry name" value="PROKAR_LIPOPROTEIN"/>
    <property type="match status" value="1"/>
</dbReference>
<dbReference type="InterPro" id="IPR011759">
    <property type="entry name" value="Cyt_c_oxidase_su2_TM_dom"/>
</dbReference>
<comment type="function">
    <text evidence="12 15">Subunits I and II form the functional core of the enzyme complex. Electrons originating in cytochrome c are transferred via heme a and Cu(A) to the binuclear center formed by heme a3 and Cu(B).</text>
</comment>
<dbReference type="EMBL" id="JBHSRJ010000004">
    <property type="protein sequence ID" value="MFC6043515.1"/>
    <property type="molecule type" value="Genomic_DNA"/>
</dbReference>
<dbReference type="PROSITE" id="PS50857">
    <property type="entry name" value="COX2_CUA"/>
    <property type="match status" value="1"/>
</dbReference>
<gene>
    <name evidence="20" type="primary">coxB</name>
    <name evidence="20" type="ORF">ACFPYL_10540</name>
</gene>
<evidence type="ECO:0000256" key="15">
    <source>
        <dbReference type="RuleBase" id="RU004024"/>
    </source>
</evidence>
<comment type="cofactor">
    <cofactor evidence="15">
        <name>Cu cation</name>
        <dbReference type="ChEBI" id="CHEBI:23378"/>
    </cofactor>
    <text evidence="15">Binds a copper A center.</text>
</comment>
<evidence type="ECO:0000313" key="20">
    <source>
        <dbReference type="EMBL" id="MFC6043515.1"/>
    </source>
</evidence>
<evidence type="ECO:0000259" key="19">
    <source>
        <dbReference type="PROSITE" id="PS50999"/>
    </source>
</evidence>
<keyword evidence="4 14" id="KW-0679">Respiratory chain</keyword>
<comment type="catalytic activity">
    <reaction evidence="13 15">
        <text>4 Fe(II)-[cytochrome c] + O2 + 8 H(+)(in) = 4 Fe(III)-[cytochrome c] + 2 H2O + 4 H(+)(out)</text>
        <dbReference type="Rhea" id="RHEA:11436"/>
        <dbReference type="Rhea" id="RHEA-COMP:10350"/>
        <dbReference type="Rhea" id="RHEA-COMP:14399"/>
        <dbReference type="ChEBI" id="CHEBI:15377"/>
        <dbReference type="ChEBI" id="CHEBI:15378"/>
        <dbReference type="ChEBI" id="CHEBI:15379"/>
        <dbReference type="ChEBI" id="CHEBI:29033"/>
        <dbReference type="ChEBI" id="CHEBI:29034"/>
        <dbReference type="EC" id="7.1.1.9"/>
    </reaction>
</comment>
<dbReference type="PANTHER" id="PTHR22888:SF9">
    <property type="entry name" value="CYTOCHROME C OXIDASE SUBUNIT 2"/>
    <property type="match status" value="1"/>
</dbReference>
<evidence type="ECO:0000256" key="9">
    <source>
        <dbReference type="ARBA" id="ARBA00022989"/>
    </source>
</evidence>
<dbReference type="InterPro" id="IPR045187">
    <property type="entry name" value="CcO_II"/>
</dbReference>
<feature type="domain" description="Cytochrome oxidase subunit II transmembrane region profile" evidence="19">
    <location>
        <begin position="40"/>
        <end position="136"/>
    </location>
</feature>
<keyword evidence="6 15" id="KW-0479">Metal-binding</keyword>
<dbReference type="InterPro" id="IPR036257">
    <property type="entry name" value="Cyt_c_oxidase_su2_TM_sf"/>
</dbReference>
<sequence>MGLQLPRRTAGKPATIRRVAALAAVGISVLVLGGCSSETKGEWERFAMPDPASEQGERILSLWQGAWIAALITGVIVWGLIFYAIIRFRRRSDDEIPVQTRYNLPLEIFYTIAPVLMVVVFFAHTVKTQNYVLDDDRPDDSCMEIVGQQWSWTFNYGIGEKGDCEVTPSSTEFPYTSYVHDSGTGSQIPQLYLPVGKTTRFNLHSPDVIHDFGIPGFLMKMDVVPGRVNHYAITPTRTGDFKGKCYELCGVYHSRMLFDVHVVTEEEYEAHLQQLQDEGATSDKPLLGGDFASTQAGLESGDESEEGAE</sequence>
<dbReference type="InterPro" id="IPR001505">
    <property type="entry name" value="Copper_CuA"/>
</dbReference>
<feature type="compositionally biased region" description="Acidic residues" evidence="16">
    <location>
        <begin position="300"/>
        <end position="309"/>
    </location>
</feature>
<keyword evidence="7" id="KW-1278">Translocase</keyword>
<evidence type="ECO:0000313" key="21">
    <source>
        <dbReference type="Proteomes" id="UP001596135"/>
    </source>
</evidence>
<evidence type="ECO:0000256" key="8">
    <source>
        <dbReference type="ARBA" id="ARBA00022982"/>
    </source>
</evidence>
<accession>A0ABW1LJC3</accession>
<evidence type="ECO:0000256" key="1">
    <source>
        <dbReference type="ARBA" id="ARBA00004141"/>
    </source>
</evidence>
<dbReference type="SUPFAM" id="SSF49503">
    <property type="entry name" value="Cupredoxins"/>
    <property type="match status" value="1"/>
</dbReference>
<keyword evidence="10 15" id="KW-0186">Copper</keyword>
<keyword evidence="11 17" id="KW-0472">Membrane</keyword>
<keyword evidence="9 17" id="KW-1133">Transmembrane helix</keyword>
<dbReference type="PROSITE" id="PS00078">
    <property type="entry name" value="COX2"/>
    <property type="match status" value="1"/>
</dbReference>
<proteinExistence type="inferred from homology"/>
<protein>
    <recommendedName>
        <fullName evidence="15">Cytochrome c oxidase subunit 2</fullName>
        <ecNumber evidence="15">7.1.1.9</ecNumber>
    </recommendedName>
</protein>
<evidence type="ECO:0000256" key="17">
    <source>
        <dbReference type="SAM" id="Phobius"/>
    </source>
</evidence>
<dbReference type="EC" id="7.1.1.9" evidence="15"/>
<keyword evidence="3 14" id="KW-0813">Transport</keyword>
<keyword evidence="5 14" id="KW-0812">Transmembrane</keyword>
<dbReference type="Proteomes" id="UP001596135">
    <property type="component" value="Unassembled WGS sequence"/>
</dbReference>
<evidence type="ECO:0000256" key="7">
    <source>
        <dbReference type="ARBA" id="ARBA00022967"/>
    </source>
</evidence>
<feature type="transmembrane region" description="Helical" evidence="17">
    <location>
        <begin position="107"/>
        <end position="126"/>
    </location>
</feature>
<evidence type="ECO:0000256" key="3">
    <source>
        <dbReference type="ARBA" id="ARBA00022448"/>
    </source>
</evidence>
<dbReference type="Pfam" id="PF02790">
    <property type="entry name" value="COX2_TM"/>
    <property type="match status" value="1"/>
</dbReference>
<evidence type="ECO:0000256" key="5">
    <source>
        <dbReference type="ARBA" id="ARBA00022692"/>
    </source>
</evidence>
<feature type="region of interest" description="Disordered" evidence="16">
    <location>
        <begin position="275"/>
        <end position="309"/>
    </location>
</feature>
<dbReference type="PRINTS" id="PR01166">
    <property type="entry name" value="CYCOXIDASEII"/>
</dbReference>
<dbReference type="InterPro" id="IPR014222">
    <property type="entry name" value="Cyt_c_oxidase_su2"/>
</dbReference>
<dbReference type="InterPro" id="IPR002429">
    <property type="entry name" value="CcO_II-like_C"/>
</dbReference>
<dbReference type="PANTHER" id="PTHR22888">
    <property type="entry name" value="CYTOCHROME C OXIDASE, SUBUNIT II"/>
    <property type="match status" value="1"/>
</dbReference>
<feature type="transmembrane region" description="Helical" evidence="17">
    <location>
        <begin position="61"/>
        <end position="86"/>
    </location>
</feature>
<feature type="domain" description="Cytochrome oxidase subunit II copper A binding" evidence="18">
    <location>
        <begin position="138"/>
        <end position="274"/>
    </location>
</feature>
<evidence type="ECO:0000256" key="16">
    <source>
        <dbReference type="SAM" id="MobiDB-lite"/>
    </source>
</evidence>
<evidence type="ECO:0000256" key="6">
    <source>
        <dbReference type="ARBA" id="ARBA00022723"/>
    </source>
</evidence>
<evidence type="ECO:0000256" key="13">
    <source>
        <dbReference type="ARBA" id="ARBA00047816"/>
    </source>
</evidence>
<reference evidence="21" key="1">
    <citation type="journal article" date="2019" name="Int. J. Syst. Evol. Microbiol.">
        <title>The Global Catalogue of Microorganisms (GCM) 10K type strain sequencing project: providing services to taxonomists for standard genome sequencing and annotation.</title>
        <authorList>
            <consortium name="The Broad Institute Genomics Platform"/>
            <consortium name="The Broad Institute Genome Sequencing Center for Infectious Disease"/>
            <person name="Wu L."/>
            <person name="Ma J."/>
        </authorList>
    </citation>
    <scope>NUCLEOTIDE SEQUENCE [LARGE SCALE GENOMIC DNA]</scope>
    <source>
        <strain evidence="21">CCUG 54522</strain>
    </source>
</reference>
<dbReference type="InterPro" id="IPR008972">
    <property type="entry name" value="Cupredoxin"/>
</dbReference>
<dbReference type="CDD" id="cd13919">
    <property type="entry name" value="CuRO_HCO_II_like_5"/>
    <property type="match status" value="1"/>
</dbReference>